<reference evidence="3 4" key="1">
    <citation type="journal article" date="2014" name="Nature">
        <title>Sequential evolution of bacterial morphology by co-option of a developmental regulator.</title>
        <authorList>
            <person name="Jiang C."/>
            <person name="Brown P.J."/>
            <person name="Ducret A."/>
            <person name="Brun Y.V."/>
        </authorList>
    </citation>
    <scope>NUCLEOTIDE SEQUENCE [LARGE SCALE GENOMIC DNA]</scope>
    <source>
        <strain evidence="3 4">DSM 16100</strain>
    </source>
</reference>
<sequence length="376" mass="40084">MPTFANTWNTSGLNTWLLKKALSLPAPVLRGLSGGGVVYSQGRTLDPQIQFLWRSLFTPPSGRTGLSLTNRSLESARQAWQDATSLFGVPDNLRVRYEQIGADAAGSTFGGVAPIGGLLIRPARISEDAPLLVFFHQGGGVLGGHDLSKAFCALLAQEARCPIFLPDYRLAPANRFPAALDDARTAFEWAQSNAFRLGAKSGRVAVGGALMGANLALRLSLDLRRDFKPTSAGQLLITPLVDLSDTQIKAGASLGMWPLTTGDLDTMISHYAGAGTNLDDPCISPALEPLINGQPKTFVISAGLDPLAAQGELLVKRLSAARTQTLYRRYDTLPLGFDLFAAVVDEVRAATLDIAENWVNLLRSGTTEANAEQAVV</sequence>
<dbReference type="Pfam" id="PF07859">
    <property type="entry name" value="Abhydrolase_3"/>
    <property type="match status" value="1"/>
</dbReference>
<dbReference type="PANTHER" id="PTHR48081:SF8">
    <property type="entry name" value="ALPHA_BETA HYDROLASE FOLD-3 DOMAIN-CONTAINING PROTEIN-RELATED"/>
    <property type="match status" value="1"/>
</dbReference>
<gene>
    <name evidence="3" type="ORF">ABENE_09115</name>
</gene>
<dbReference type="PATRIC" id="fig|1121022.4.peg.1836"/>
<dbReference type="OrthoDB" id="9806180at2"/>
<dbReference type="STRING" id="1121022.GCA_000376105_02397"/>
<dbReference type="InterPro" id="IPR029058">
    <property type="entry name" value="AB_hydrolase_fold"/>
</dbReference>
<dbReference type="GO" id="GO:0016787">
    <property type="term" value="F:hydrolase activity"/>
    <property type="evidence" value="ECO:0007669"/>
    <property type="project" value="UniProtKB-KW"/>
</dbReference>
<dbReference type="InterPro" id="IPR013094">
    <property type="entry name" value="AB_hydrolase_3"/>
</dbReference>
<keyword evidence="4" id="KW-1185">Reference proteome</keyword>
<dbReference type="AlphaFoldDB" id="V4PY18"/>
<name>V4PY18_9CAUL</name>
<keyword evidence="1" id="KW-0378">Hydrolase</keyword>
<dbReference type="PANTHER" id="PTHR48081">
    <property type="entry name" value="AB HYDROLASE SUPERFAMILY PROTEIN C4A8.06C"/>
    <property type="match status" value="1"/>
</dbReference>
<protein>
    <recommendedName>
        <fullName evidence="2">Alpha/beta hydrolase fold-3 domain-containing protein</fullName>
    </recommendedName>
</protein>
<evidence type="ECO:0000256" key="1">
    <source>
        <dbReference type="ARBA" id="ARBA00022801"/>
    </source>
</evidence>
<organism evidence="3 4">
    <name type="scientific">Asticcacaulis benevestitus DSM 16100 = ATCC BAA-896</name>
    <dbReference type="NCBI Taxonomy" id="1121022"/>
    <lineage>
        <taxon>Bacteria</taxon>
        <taxon>Pseudomonadati</taxon>
        <taxon>Pseudomonadota</taxon>
        <taxon>Alphaproteobacteria</taxon>
        <taxon>Caulobacterales</taxon>
        <taxon>Caulobacteraceae</taxon>
        <taxon>Asticcacaulis</taxon>
    </lineage>
</organism>
<feature type="domain" description="Alpha/beta hydrolase fold-3" evidence="2">
    <location>
        <begin position="132"/>
        <end position="337"/>
    </location>
</feature>
<dbReference type="Gene3D" id="3.40.50.1820">
    <property type="entry name" value="alpha/beta hydrolase"/>
    <property type="match status" value="1"/>
</dbReference>
<dbReference type="eggNOG" id="COG0657">
    <property type="taxonomic scope" value="Bacteria"/>
</dbReference>
<accession>V4PY18</accession>
<evidence type="ECO:0000313" key="4">
    <source>
        <dbReference type="Proteomes" id="UP000017837"/>
    </source>
</evidence>
<dbReference type="SUPFAM" id="SSF53474">
    <property type="entry name" value="alpha/beta-Hydrolases"/>
    <property type="match status" value="1"/>
</dbReference>
<dbReference type="Proteomes" id="UP000017837">
    <property type="component" value="Unassembled WGS sequence"/>
</dbReference>
<proteinExistence type="predicted"/>
<comment type="caution">
    <text evidence="3">The sequence shown here is derived from an EMBL/GenBank/DDBJ whole genome shotgun (WGS) entry which is preliminary data.</text>
</comment>
<evidence type="ECO:0000259" key="2">
    <source>
        <dbReference type="Pfam" id="PF07859"/>
    </source>
</evidence>
<dbReference type="EMBL" id="AWGB01000014">
    <property type="protein sequence ID" value="ESQ92314.1"/>
    <property type="molecule type" value="Genomic_DNA"/>
</dbReference>
<dbReference type="InterPro" id="IPR050300">
    <property type="entry name" value="GDXG_lipolytic_enzyme"/>
</dbReference>
<evidence type="ECO:0000313" key="3">
    <source>
        <dbReference type="EMBL" id="ESQ92314.1"/>
    </source>
</evidence>
<dbReference type="RefSeq" id="WP_018082064.1">
    <property type="nucleotide sequence ID" value="NZ_AQWM01000010.1"/>
</dbReference>